<feature type="domain" description="TFIIB-type" evidence="6">
    <location>
        <begin position="117"/>
        <end position="149"/>
    </location>
</feature>
<gene>
    <name evidence="7" type="primary">TFIIB1</name>
    <name evidence="7" type="ORF">AK812_SmicGene6382</name>
</gene>
<reference evidence="7 8" key="1">
    <citation type="submission" date="2016-02" db="EMBL/GenBank/DDBJ databases">
        <title>Genome analysis of coral dinoflagellate symbionts highlights evolutionary adaptations to a symbiotic lifestyle.</title>
        <authorList>
            <person name="Aranda M."/>
            <person name="Li Y."/>
            <person name="Liew Y.J."/>
            <person name="Baumgarten S."/>
            <person name="Simakov O."/>
            <person name="Wilson M."/>
            <person name="Piel J."/>
            <person name="Ashoor H."/>
            <person name="Bougouffa S."/>
            <person name="Bajic V.B."/>
            <person name="Ryu T."/>
            <person name="Ravasi T."/>
            <person name="Bayer T."/>
            <person name="Micklem G."/>
            <person name="Kim H."/>
            <person name="Bhak J."/>
            <person name="Lajeunesse T.C."/>
            <person name="Voolstra C.R."/>
        </authorList>
    </citation>
    <scope>NUCLEOTIDE SEQUENCE [LARGE SCALE GENOMIC DNA]</scope>
    <source>
        <strain evidence="7 8">CCMP2467</strain>
    </source>
</reference>
<keyword evidence="1" id="KW-0677">Repeat</keyword>
<sequence>MALCAGTPLNDAFLANDKLMRGERNVCEWVPCATYRAALVVDKGAMAMKSFAVRGRYLDVFEEQLSVTRGPVDSSHQSWRVGANPSDEIRISVDFRGKVSSRDDHCGGQMTDISIDPSKACKYCKGRAEVKVDASQGTLICTGCGLVLEDHCFDDTREWRSFAPEGVDSQGPARERADLSTAIDELTGEVGGTTILGSDTASRRMQMLTKQAQSHHKQELTEQQKQEQIIQRFTEKAREVAQRLRLGEEVVNRCTVLLQELADKGKLKMRATAPWFCALVDLACREEKIPKTLHDLAESNGAAIGVKEVELLSVQRHPNRPAMNVALSQGAVAKSLLKGSLDVNGVKVMLSPLQSMGSEALAVAQWQGDEKAVTEAMLDACLRKHILAFNQARCEEIIAKHSKDLCNDLSRTRSHAAYFQDEILHRYVTRLGLAAQVVAPAKHIAWQALQQDVVKKGKGLVEHTMASASMAASIFVVSWLLDVEQKPRLGEVATVVKVSEGSVQVAYSSIRQRLRYLLPKDFVIRYKLGLEGLPKPQDPPPSRKRSADVL</sequence>
<dbReference type="InterPro" id="IPR036915">
    <property type="entry name" value="Cyclin-like_sf"/>
</dbReference>
<proteinExistence type="predicted"/>
<evidence type="ECO:0000256" key="3">
    <source>
        <dbReference type="ARBA" id="ARBA00023163"/>
    </source>
</evidence>
<dbReference type="InterPro" id="IPR000812">
    <property type="entry name" value="TFIIB"/>
</dbReference>
<dbReference type="GO" id="GO:0097550">
    <property type="term" value="C:transcription preinitiation complex"/>
    <property type="evidence" value="ECO:0007669"/>
    <property type="project" value="TreeGrafter"/>
</dbReference>
<keyword evidence="5" id="KW-0863">Zinc-finger</keyword>
<keyword evidence="5" id="KW-0862">Zinc</keyword>
<dbReference type="SUPFAM" id="SSF47954">
    <property type="entry name" value="Cyclin-like"/>
    <property type="match status" value="1"/>
</dbReference>
<dbReference type="Gene3D" id="1.10.472.10">
    <property type="entry name" value="Cyclin-like"/>
    <property type="match status" value="1"/>
</dbReference>
<evidence type="ECO:0000313" key="8">
    <source>
        <dbReference type="Proteomes" id="UP000186817"/>
    </source>
</evidence>
<organism evidence="7 8">
    <name type="scientific">Symbiodinium microadriaticum</name>
    <name type="common">Dinoflagellate</name>
    <name type="synonym">Zooxanthella microadriatica</name>
    <dbReference type="NCBI Taxonomy" id="2951"/>
    <lineage>
        <taxon>Eukaryota</taxon>
        <taxon>Sar</taxon>
        <taxon>Alveolata</taxon>
        <taxon>Dinophyceae</taxon>
        <taxon>Suessiales</taxon>
        <taxon>Symbiodiniaceae</taxon>
        <taxon>Symbiodinium</taxon>
    </lineage>
</organism>
<dbReference type="AlphaFoldDB" id="A0A1Q9ER82"/>
<evidence type="ECO:0000256" key="4">
    <source>
        <dbReference type="ARBA" id="ARBA00031706"/>
    </source>
</evidence>
<keyword evidence="3" id="KW-0804">Transcription</keyword>
<evidence type="ECO:0000256" key="1">
    <source>
        <dbReference type="ARBA" id="ARBA00022737"/>
    </source>
</evidence>
<dbReference type="GO" id="GO:0005634">
    <property type="term" value="C:nucleus"/>
    <property type="evidence" value="ECO:0007669"/>
    <property type="project" value="TreeGrafter"/>
</dbReference>
<protein>
    <recommendedName>
        <fullName evidence="4">General transcription factor TFIIB</fullName>
    </recommendedName>
</protein>
<evidence type="ECO:0000259" key="6">
    <source>
        <dbReference type="PROSITE" id="PS51134"/>
    </source>
</evidence>
<dbReference type="PANTHER" id="PTHR11618:SF13">
    <property type="entry name" value="TRANSCRIPTION INITIATION FACTOR IIB"/>
    <property type="match status" value="1"/>
</dbReference>
<evidence type="ECO:0000256" key="2">
    <source>
        <dbReference type="ARBA" id="ARBA00023015"/>
    </source>
</evidence>
<keyword evidence="8" id="KW-1185">Reference proteome</keyword>
<name>A0A1Q9ER82_SYMMI</name>
<keyword evidence="7" id="KW-0396">Initiation factor</keyword>
<dbReference type="PRINTS" id="PR00685">
    <property type="entry name" value="TIFACTORIIB"/>
</dbReference>
<dbReference type="GO" id="GO:0070897">
    <property type="term" value="P:transcription preinitiation complex assembly"/>
    <property type="evidence" value="ECO:0007669"/>
    <property type="project" value="InterPro"/>
</dbReference>
<dbReference type="PANTHER" id="PTHR11618">
    <property type="entry name" value="TRANSCRIPTION INITIATION FACTOR IIB-RELATED"/>
    <property type="match status" value="1"/>
</dbReference>
<dbReference type="InterPro" id="IPR013137">
    <property type="entry name" value="Znf_TFIIB"/>
</dbReference>
<dbReference type="Proteomes" id="UP000186817">
    <property type="component" value="Unassembled WGS sequence"/>
</dbReference>
<keyword evidence="5" id="KW-0479">Metal-binding</keyword>
<evidence type="ECO:0000256" key="5">
    <source>
        <dbReference type="PROSITE-ProRule" id="PRU00469"/>
    </source>
</evidence>
<accession>A0A1Q9ER82</accession>
<keyword evidence="7" id="KW-0648">Protein biosynthesis</keyword>
<dbReference type="GO" id="GO:0003743">
    <property type="term" value="F:translation initiation factor activity"/>
    <property type="evidence" value="ECO:0007669"/>
    <property type="project" value="UniProtKB-KW"/>
</dbReference>
<dbReference type="GO" id="GO:0008270">
    <property type="term" value="F:zinc ion binding"/>
    <property type="evidence" value="ECO:0007669"/>
    <property type="project" value="UniProtKB-KW"/>
</dbReference>
<keyword evidence="2" id="KW-0805">Transcription regulation</keyword>
<comment type="caution">
    <text evidence="7">The sequence shown here is derived from an EMBL/GenBank/DDBJ whole genome shotgun (WGS) entry which is preliminary data.</text>
</comment>
<dbReference type="OrthoDB" id="25790at2759"/>
<dbReference type="PROSITE" id="PS51134">
    <property type="entry name" value="ZF_TFIIB"/>
    <property type="match status" value="1"/>
</dbReference>
<dbReference type="EMBL" id="LSRX01000087">
    <property type="protein sequence ID" value="OLQ09944.1"/>
    <property type="molecule type" value="Genomic_DNA"/>
</dbReference>
<dbReference type="CDD" id="cd00043">
    <property type="entry name" value="CYCLIN_SF"/>
    <property type="match status" value="1"/>
</dbReference>
<dbReference type="Pfam" id="PF08271">
    <property type="entry name" value="Zn_Ribbon_TF"/>
    <property type="match status" value="1"/>
</dbReference>
<dbReference type="SUPFAM" id="SSF57783">
    <property type="entry name" value="Zinc beta-ribbon"/>
    <property type="match status" value="1"/>
</dbReference>
<dbReference type="Gene3D" id="1.10.472.170">
    <property type="match status" value="1"/>
</dbReference>
<evidence type="ECO:0000313" key="7">
    <source>
        <dbReference type="EMBL" id="OLQ09944.1"/>
    </source>
</evidence>